<name>A0A932A9E6_9BACT</name>
<dbReference type="PANTHER" id="PTHR43358:SF4">
    <property type="entry name" value="ALPHA_BETA HYDROLASE FOLD-1 DOMAIN-CONTAINING PROTEIN"/>
    <property type="match status" value="1"/>
</dbReference>
<dbReference type="PANTHER" id="PTHR43358">
    <property type="entry name" value="ALPHA/BETA-HYDROLASE"/>
    <property type="match status" value="1"/>
</dbReference>
<evidence type="ECO:0000313" key="3">
    <source>
        <dbReference type="Proteomes" id="UP000779809"/>
    </source>
</evidence>
<comment type="caution">
    <text evidence="2">The sequence shown here is derived from an EMBL/GenBank/DDBJ whole genome shotgun (WGS) entry which is preliminary data.</text>
</comment>
<dbReference type="InterPro" id="IPR029058">
    <property type="entry name" value="AB_hydrolase_fold"/>
</dbReference>
<evidence type="ECO:0000313" key="2">
    <source>
        <dbReference type="EMBL" id="MBI2679027.1"/>
    </source>
</evidence>
<dbReference type="InterPro" id="IPR022742">
    <property type="entry name" value="Hydrolase_4"/>
</dbReference>
<dbReference type="AlphaFoldDB" id="A0A932A9E6"/>
<dbReference type="GO" id="GO:0016787">
    <property type="term" value="F:hydrolase activity"/>
    <property type="evidence" value="ECO:0007669"/>
    <property type="project" value="UniProtKB-KW"/>
</dbReference>
<reference evidence="2" key="1">
    <citation type="submission" date="2020-07" db="EMBL/GenBank/DDBJ databases">
        <title>Huge and variable diversity of episymbiotic CPR bacteria and DPANN archaea in groundwater ecosystems.</title>
        <authorList>
            <person name="He C.Y."/>
            <person name="Keren R."/>
            <person name="Whittaker M."/>
            <person name="Farag I.F."/>
            <person name="Doudna J."/>
            <person name="Cate J.H.D."/>
            <person name="Banfield J.F."/>
        </authorList>
    </citation>
    <scope>NUCLEOTIDE SEQUENCE</scope>
    <source>
        <strain evidence="2">NC_groundwater_580_Pr5_B-0.1um_64_19</strain>
    </source>
</reference>
<gene>
    <name evidence="2" type="ORF">HYX28_09620</name>
</gene>
<organism evidence="2 3">
    <name type="scientific">Candidatus Korobacter versatilis</name>
    <dbReference type="NCBI Taxonomy" id="658062"/>
    <lineage>
        <taxon>Bacteria</taxon>
        <taxon>Pseudomonadati</taxon>
        <taxon>Acidobacteriota</taxon>
        <taxon>Terriglobia</taxon>
        <taxon>Terriglobales</taxon>
        <taxon>Candidatus Korobacteraceae</taxon>
        <taxon>Candidatus Korobacter</taxon>
    </lineage>
</organism>
<feature type="domain" description="Serine aminopeptidase S33" evidence="1">
    <location>
        <begin position="82"/>
        <end position="286"/>
    </location>
</feature>
<dbReference type="SUPFAM" id="SSF53474">
    <property type="entry name" value="alpha/beta-Hydrolases"/>
    <property type="match status" value="1"/>
</dbReference>
<keyword evidence="2" id="KW-0378">Hydrolase</keyword>
<evidence type="ECO:0000259" key="1">
    <source>
        <dbReference type="Pfam" id="PF12146"/>
    </source>
</evidence>
<sequence>MRRTIAIILTLIATYLALSVAAGIFLAEAALHPGRRPVIHEQEAQGIALEMHAHLEDVAIATADGTPLAAWFAQPQQWNGSAVILLHGVSDNREGVGGFARLFLQHGYSVLLPDARAHGASGGALATYGLREADDVHQWTSWLYHRQSPTCVFGFGESMGAGIIVQAARTEPRLCAIVAESPFGDFREAAFDRIADRLKLTPTLARAAFTPTVDVGLRYAAWKYGVEMTSASPAAALGSAEYQAAPVPVLLIHGLLDVNLRPRESRLIRAAAPDHVTIWYVPGAAHCGASSAQPAEFQRRVLGFYEKALKPIRRG</sequence>
<dbReference type="InterPro" id="IPR052920">
    <property type="entry name" value="DNA-binding_regulatory"/>
</dbReference>
<dbReference type="Proteomes" id="UP000779809">
    <property type="component" value="Unassembled WGS sequence"/>
</dbReference>
<protein>
    <submittedName>
        <fullName evidence="2">Alpha/beta fold hydrolase</fullName>
    </submittedName>
</protein>
<proteinExistence type="predicted"/>
<dbReference type="Pfam" id="PF12146">
    <property type="entry name" value="Hydrolase_4"/>
    <property type="match status" value="1"/>
</dbReference>
<accession>A0A932A9E6</accession>
<dbReference type="Gene3D" id="3.40.50.1820">
    <property type="entry name" value="alpha/beta hydrolase"/>
    <property type="match status" value="1"/>
</dbReference>
<dbReference type="EMBL" id="JACPNR010000011">
    <property type="protein sequence ID" value="MBI2679027.1"/>
    <property type="molecule type" value="Genomic_DNA"/>
</dbReference>